<sequence>MTGVGVESGSRDARMNPGLRGETLRQAQGRLWGTRTRNIPGAKAPCFLLLVVARTEVRAYLRNNDKSEVILHSAVP</sequence>
<reference evidence="2" key="2">
    <citation type="submission" date="2020-09" db="EMBL/GenBank/DDBJ databases">
        <authorList>
            <person name="Sun Q."/>
            <person name="Zhou Y."/>
        </authorList>
    </citation>
    <scope>NUCLEOTIDE SEQUENCE</scope>
    <source>
        <strain evidence="2">CGMCC 1.15447</strain>
    </source>
</reference>
<evidence type="ECO:0000313" key="3">
    <source>
        <dbReference type="Proteomes" id="UP000648801"/>
    </source>
</evidence>
<organism evidence="2 3">
    <name type="scientific">Edaphobacter acidisoli</name>
    <dbReference type="NCBI Taxonomy" id="2040573"/>
    <lineage>
        <taxon>Bacteria</taxon>
        <taxon>Pseudomonadati</taxon>
        <taxon>Acidobacteriota</taxon>
        <taxon>Terriglobia</taxon>
        <taxon>Terriglobales</taxon>
        <taxon>Acidobacteriaceae</taxon>
        <taxon>Edaphobacter</taxon>
    </lineage>
</organism>
<dbReference type="AlphaFoldDB" id="A0A916RR51"/>
<reference evidence="2" key="1">
    <citation type="journal article" date="2014" name="Int. J. Syst. Evol. Microbiol.">
        <title>Complete genome sequence of Corynebacterium casei LMG S-19264T (=DSM 44701T), isolated from a smear-ripened cheese.</title>
        <authorList>
            <consortium name="US DOE Joint Genome Institute (JGI-PGF)"/>
            <person name="Walter F."/>
            <person name="Albersmeier A."/>
            <person name="Kalinowski J."/>
            <person name="Ruckert C."/>
        </authorList>
    </citation>
    <scope>NUCLEOTIDE SEQUENCE</scope>
    <source>
        <strain evidence="2">CGMCC 1.15447</strain>
    </source>
</reference>
<feature type="region of interest" description="Disordered" evidence="1">
    <location>
        <begin position="1"/>
        <end position="21"/>
    </location>
</feature>
<comment type="caution">
    <text evidence="2">The sequence shown here is derived from an EMBL/GenBank/DDBJ whole genome shotgun (WGS) entry which is preliminary data.</text>
</comment>
<evidence type="ECO:0000313" key="2">
    <source>
        <dbReference type="EMBL" id="GGA66388.1"/>
    </source>
</evidence>
<proteinExistence type="predicted"/>
<dbReference type="EMBL" id="BMJB01000001">
    <property type="protein sequence ID" value="GGA66388.1"/>
    <property type="molecule type" value="Genomic_DNA"/>
</dbReference>
<gene>
    <name evidence="2" type="ORF">GCM10011507_17390</name>
</gene>
<dbReference type="Proteomes" id="UP000648801">
    <property type="component" value="Unassembled WGS sequence"/>
</dbReference>
<protein>
    <submittedName>
        <fullName evidence="2">Uncharacterized protein</fullName>
    </submittedName>
</protein>
<keyword evidence="3" id="KW-1185">Reference proteome</keyword>
<accession>A0A916RR51</accession>
<name>A0A916RR51_9BACT</name>
<evidence type="ECO:0000256" key="1">
    <source>
        <dbReference type="SAM" id="MobiDB-lite"/>
    </source>
</evidence>